<organism evidence="1">
    <name type="scientific">bioreactor metagenome</name>
    <dbReference type="NCBI Taxonomy" id="1076179"/>
    <lineage>
        <taxon>unclassified sequences</taxon>
        <taxon>metagenomes</taxon>
        <taxon>ecological metagenomes</taxon>
    </lineage>
</organism>
<sequence>MVHPVDMDNFFEQYLDHIGYALEKAVLTQAVGT</sequence>
<gene>
    <name evidence="1" type="ORF">SDC9_197643</name>
</gene>
<evidence type="ECO:0000313" key="1">
    <source>
        <dbReference type="EMBL" id="MPN50018.1"/>
    </source>
</evidence>
<reference evidence="1" key="1">
    <citation type="submission" date="2019-08" db="EMBL/GenBank/DDBJ databases">
        <authorList>
            <person name="Kucharzyk K."/>
            <person name="Murdoch R.W."/>
            <person name="Higgins S."/>
            <person name="Loffler F."/>
        </authorList>
    </citation>
    <scope>NUCLEOTIDE SEQUENCE</scope>
</reference>
<dbReference type="AlphaFoldDB" id="A0A645IFD6"/>
<proteinExistence type="predicted"/>
<accession>A0A645IFD6</accession>
<name>A0A645IFD6_9ZZZZ</name>
<protein>
    <submittedName>
        <fullName evidence="1">Uncharacterized protein</fullName>
    </submittedName>
</protein>
<dbReference type="EMBL" id="VSSQ01113804">
    <property type="protein sequence ID" value="MPN50018.1"/>
    <property type="molecule type" value="Genomic_DNA"/>
</dbReference>
<comment type="caution">
    <text evidence="1">The sequence shown here is derived from an EMBL/GenBank/DDBJ whole genome shotgun (WGS) entry which is preliminary data.</text>
</comment>